<evidence type="ECO:0000256" key="1">
    <source>
        <dbReference type="ARBA" id="ARBA00000085"/>
    </source>
</evidence>
<feature type="domain" description="PAC" evidence="9">
    <location>
        <begin position="297"/>
        <end position="349"/>
    </location>
</feature>
<dbReference type="SUPFAM" id="SSF55874">
    <property type="entry name" value="ATPase domain of HSP90 chaperone/DNA topoisomerase II/histidine kinase"/>
    <property type="match status" value="1"/>
</dbReference>
<feature type="domain" description="MHYT" evidence="10">
    <location>
        <begin position="1"/>
        <end position="160"/>
    </location>
</feature>
<dbReference type="InterPro" id="IPR013655">
    <property type="entry name" value="PAS_fold_3"/>
</dbReference>
<feature type="domain" description="Histidine kinase" evidence="6">
    <location>
        <begin position="394"/>
        <end position="612"/>
    </location>
</feature>
<dbReference type="InterPro" id="IPR004358">
    <property type="entry name" value="Sig_transdc_His_kin-like_C"/>
</dbReference>
<dbReference type="Pfam" id="PF00072">
    <property type="entry name" value="Response_reg"/>
    <property type="match status" value="1"/>
</dbReference>
<evidence type="ECO:0000259" key="8">
    <source>
        <dbReference type="PROSITE" id="PS50112"/>
    </source>
</evidence>
<dbReference type="Pfam" id="PF03707">
    <property type="entry name" value="MHYT"/>
    <property type="match status" value="2"/>
</dbReference>
<dbReference type="AlphaFoldDB" id="A0A5B2T931"/>
<feature type="domain" description="PAS" evidence="8">
    <location>
        <begin position="222"/>
        <end position="294"/>
    </location>
</feature>
<dbReference type="NCBIfam" id="TIGR00229">
    <property type="entry name" value="sensory_box"/>
    <property type="match status" value="1"/>
</dbReference>
<accession>A0A5B2T931</accession>
<dbReference type="InterPro" id="IPR003661">
    <property type="entry name" value="HisK_dim/P_dom"/>
</dbReference>
<feature type="transmembrane region" description="Helical" evidence="5">
    <location>
        <begin position="44"/>
        <end position="63"/>
    </location>
</feature>
<dbReference type="EC" id="2.7.13.3" evidence="2"/>
<feature type="domain" description="Response regulatory" evidence="7">
    <location>
        <begin position="638"/>
        <end position="753"/>
    </location>
</feature>
<evidence type="ECO:0000256" key="2">
    <source>
        <dbReference type="ARBA" id="ARBA00012438"/>
    </source>
</evidence>
<feature type="transmembrane region" description="Helical" evidence="5">
    <location>
        <begin position="138"/>
        <end position="160"/>
    </location>
</feature>
<dbReference type="PANTHER" id="PTHR43065:SF49">
    <property type="entry name" value="HISTIDINE KINASE"/>
    <property type="match status" value="1"/>
</dbReference>
<feature type="non-terminal residue" evidence="11">
    <location>
        <position position="1"/>
    </location>
</feature>
<dbReference type="InterPro" id="IPR005467">
    <property type="entry name" value="His_kinase_dom"/>
</dbReference>
<dbReference type="SMART" id="SM00388">
    <property type="entry name" value="HisKA"/>
    <property type="match status" value="1"/>
</dbReference>
<keyword evidence="5" id="KW-0812">Transmembrane</keyword>
<dbReference type="InterPro" id="IPR001610">
    <property type="entry name" value="PAC"/>
</dbReference>
<keyword evidence="3 4" id="KW-0597">Phosphoprotein</keyword>
<comment type="catalytic activity">
    <reaction evidence="1">
        <text>ATP + protein L-histidine = ADP + protein N-phospho-L-histidine.</text>
        <dbReference type="EC" id="2.7.13.3"/>
    </reaction>
</comment>
<dbReference type="PRINTS" id="PR00344">
    <property type="entry name" value="BCTRLSENSOR"/>
</dbReference>
<evidence type="ECO:0000259" key="7">
    <source>
        <dbReference type="PROSITE" id="PS50110"/>
    </source>
</evidence>
<dbReference type="Proteomes" id="UP000322110">
    <property type="component" value="Unassembled WGS sequence"/>
</dbReference>
<dbReference type="PROSITE" id="PS50112">
    <property type="entry name" value="PAS"/>
    <property type="match status" value="1"/>
</dbReference>
<evidence type="ECO:0000259" key="10">
    <source>
        <dbReference type="PROSITE" id="PS50924"/>
    </source>
</evidence>
<dbReference type="InterPro" id="IPR000700">
    <property type="entry name" value="PAS-assoc_C"/>
</dbReference>
<organism evidence="11 12">
    <name type="scientific">Teichococcus oryzae</name>
    <dbReference type="NCBI Taxonomy" id="1608942"/>
    <lineage>
        <taxon>Bacteria</taxon>
        <taxon>Pseudomonadati</taxon>
        <taxon>Pseudomonadota</taxon>
        <taxon>Alphaproteobacteria</taxon>
        <taxon>Acetobacterales</taxon>
        <taxon>Roseomonadaceae</taxon>
        <taxon>Roseomonas</taxon>
    </lineage>
</organism>
<evidence type="ECO:0000259" key="9">
    <source>
        <dbReference type="PROSITE" id="PS50113"/>
    </source>
</evidence>
<dbReference type="PROSITE" id="PS50109">
    <property type="entry name" value="HIS_KIN"/>
    <property type="match status" value="1"/>
</dbReference>
<comment type="caution">
    <text evidence="11">The sequence shown here is derived from an EMBL/GenBank/DDBJ whole genome shotgun (WGS) entry which is preliminary data.</text>
</comment>
<dbReference type="Gene3D" id="3.40.50.2300">
    <property type="match status" value="1"/>
</dbReference>
<dbReference type="Gene3D" id="1.10.287.130">
    <property type="match status" value="1"/>
</dbReference>
<keyword evidence="5" id="KW-1133">Transmembrane helix</keyword>
<dbReference type="InterPro" id="IPR003594">
    <property type="entry name" value="HATPase_dom"/>
</dbReference>
<feature type="modified residue" description="4-aspartylphosphate" evidence="4">
    <location>
        <position position="689"/>
    </location>
</feature>
<feature type="transmembrane region" description="Helical" evidence="5">
    <location>
        <begin position="106"/>
        <end position="126"/>
    </location>
</feature>
<dbReference type="RefSeq" id="WP_149814407.1">
    <property type="nucleotide sequence ID" value="NZ_VUKA01000056.1"/>
</dbReference>
<dbReference type="GO" id="GO:0000155">
    <property type="term" value="F:phosphorelay sensor kinase activity"/>
    <property type="evidence" value="ECO:0007669"/>
    <property type="project" value="InterPro"/>
</dbReference>
<name>A0A5B2T931_9PROT</name>
<dbReference type="PANTHER" id="PTHR43065">
    <property type="entry name" value="SENSOR HISTIDINE KINASE"/>
    <property type="match status" value="1"/>
</dbReference>
<evidence type="ECO:0000259" key="6">
    <source>
        <dbReference type="PROSITE" id="PS50109"/>
    </source>
</evidence>
<dbReference type="GO" id="GO:0016020">
    <property type="term" value="C:membrane"/>
    <property type="evidence" value="ECO:0007669"/>
    <property type="project" value="UniProtKB-UniRule"/>
</dbReference>
<dbReference type="InterPro" id="IPR005330">
    <property type="entry name" value="MHYT_dom"/>
</dbReference>
<dbReference type="SMART" id="SM00448">
    <property type="entry name" value="REC"/>
    <property type="match status" value="1"/>
</dbReference>
<dbReference type="PROSITE" id="PS50924">
    <property type="entry name" value="MHYT"/>
    <property type="match status" value="1"/>
</dbReference>
<dbReference type="InterPro" id="IPR036890">
    <property type="entry name" value="HATPase_C_sf"/>
</dbReference>
<dbReference type="Pfam" id="PF02518">
    <property type="entry name" value="HATPase_c"/>
    <property type="match status" value="1"/>
</dbReference>
<dbReference type="Gene3D" id="3.30.565.10">
    <property type="entry name" value="Histidine kinase-like ATPase, C-terminal domain"/>
    <property type="match status" value="1"/>
</dbReference>
<dbReference type="SUPFAM" id="SSF47384">
    <property type="entry name" value="Homodimeric domain of signal transducing histidine kinase"/>
    <property type="match status" value="1"/>
</dbReference>
<evidence type="ECO:0000256" key="3">
    <source>
        <dbReference type="ARBA" id="ARBA00022553"/>
    </source>
</evidence>
<dbReference type="EMBL" id="VUKA01000056">
    <property type="protein sequence ID" value="KAA2211186.1"/>
    <property type="molecule type" value="Genomic_DNA"/>
</dbReference>
<dbReference type="SUPFAM" id="SSF52172">
    <property type="entry name" value="CheY-like"/>
    <property type="match status" value="1"/>
</dbReference>
<dbReference type="SMART" id="SM00387">
    <property type="entry name" value="HATPase_c"/>
    <property type="match status" value="1"/>
</dbReference>
<evidence type="ECO:0000313" key="12">
    <source>
        <dbReference type="Proteomes" id="UP000322110"/>
    </source>
</evidence>
<dbReference type="Gene3D" id="3.30.450.20">
    <property type="entry name" value="PAS domain"/>
    <property type="match status" value="1"/>
</dbReference>
<dbReference type="PROSITE" id="PS50110">
    <property type="entry name" value="RESPONSE_REGULATORY"/>
    <property type="match status" value="1"/>
</dbReference>
<feature type="transmembrane region" description="Helical" evidence="5">
    <location>
        <begin position="70"/>
        <end position="94"/>
    </location>
</feature>
<keyword evidence="5" id="KW-0472">Membrane</keyword>
<evidence type="ECO:0000313" key="11">
    <source>
        <dbReference type="EMBL" id="KAA2211186.1"/>
    </source>
</evidence>
<feature type="transmembrane region" description="Helical" evidence="5">
    <location>
        <begin position="180"/>
        <end position="201"/>
    </location>
</feature>
<protein>
    <recommendedName>
        <fullName evidence="2">histidine kinase</fullName>
        <ecNumber evidence="2">2.7.13.3</ecNumber>
    </recommendedName>
</protein>
<dbReference type="PROSITE" id="PS50113">
    <property type="entry name" value="PAC"/>
    <property type="match status" value="1"/>
</dbReference>
<evidence type="ECO:0000256" key="5">
    <source>
        <dbReference type="PROSITE-ProRule" id="PRU00244"/>
    </source>
</evidence>
<dbReference type="CDD" id="cd00130">
    <property type="entry name" value="PAS"/>
    <property type="match status" value="1"/>
</dbReference>
<dbReference type="SUPFAM" id="SSF55785">
    <property type="entry name" value="PYP-like sensor domain (PAS domain)"/>
    <property type="match status" value="1"/>
</dbReference>
<keyword evidence="12" id="KW-1185">Reference proteome</keyword>
<sequence>AGRWMGTAWLGAAALALGGGTWSMHFLGMLAFHLPIPVAHDPSLTALSLAVAVLVTGFGFTVVRKYGGQLHGLALGGLLMGSGIATMHYIGIAAMLVPAELRLDKVLVVASVLIAIGAATGALWLTRRYTTSGWRIGAAVIMGLAISGMHYTGMEAMAWIPHAGTTTDGANASHVGIGQASLGIGVAAITFLVLLLAFVAASFDRRLAVLAAGEARGALAESEARFRAVIEQAGTGIAQSDTQGRFTLANDRYCAIVGRSREELLGSGLRMQDITHPDDLAANQSAFVAAIREGAPFSIEKRYLRPDGTEVWVNNSVAPVRDAEGRVLSVVAVTQDVTARRAAEAELAQQRAGLEWLVEQRTAALLRSAEERRRAEETVRQAEKLAALGQLTGSVAHDFGNLLQVITSGASLLRQPFLSADKKAEILESLSQAVESGRGLTNRLLAFARQQTLRPEVIDVGARLVGMSGLLRQTLGAGLRIETDFDADLWPVRADPGQLEAAILNLAVNARDGMTKGGTLTIQAHNVTLKATAERVAGEYVCIAVKDTGEGIPPHILSRVLEPFFTTKEPGRGTGLGLSQVHGFAKQSGGDLHIESKPGYGTTVFFHLPRAMSVSAEIKNDAAKPGEEPGVLQGLGRTVLVVDDNPDVAAFACSLLEELGYTTRRADSAAEALAMLARGEGKVDAVFSDVVMPGGMDGVELAIVLRSSFPHVAVVLATGYSERIARDGALEGVETLFKPYRSDELASALRRALARSGGPLEAAG</sequence>
<dbReference type="InterPro" id="IPR000014">
    <property type="entry name" value="PAS"/>
</dbReference>
<reference evidence="11 12" key="1">
    <citation type="journal article" date="2015" name="Int. J. Syst. Evol. Microbiol.">
        <title>Roseomonas oryzae sp. nov., isolated from paddy rhizosphere soil.</title>
        <authorList>
            <person name="Ramaprasad E.V."/>
            <person name="Sasikala Ch."/>
            <person name="Ramana Ch.V."/>
        </authorList>
    </citation>
    <scope>NUCLEOTIDE SEQUENCE [LARGE SCALE GENOMIC DNA]</scope>
    <source>
        <strain evidence="11 12">KCTC 42542</strain>
    </source>
</reference>
<dbReference type="Pfam" id="PF08447">
    <property type="entry name" value="PAS_3"/>
    <property type="match status" value="1"/>
</dbReference>
<gene>
    <name evidence="11" type="ORF">F0Q34_21445</name>
</gene>
<dbReference type="SMART" id="SM00086">
    <property type="entry name" value="PAC"/>
    <property type="match status" value="1"/>
</dbReference>
<dbReference type="InterPro" id="IPR035965">
    <property type="entry name" value="PAS-like_dom_sf"/>
</dbReference>
<proteinExistence type="predicted"/>
<dbReference type="InterPro" id="IPR036097">
    <property type="entry name" value="HisK_dim/P_sf"/>
</dbReference>
<dbReference type="SMART" id="SM00091">
    <property type="entry name" value="PAS"/>
    <property type="match status" value="1"/>
</dbReference>
<dbReference type="InterPro" id="IPR001789">
    <property type="entry name" value="Sig_transdc_resp-reg_receiver"/>
</dbReference>
<feature type="transmembrane region" description="Helical" evidence="5">
    <location>
        <begin position="7"/>
        <end position="32"/>
    </location>
</feature>
<evidence type="ECO:0000256" key="4">
    <source>
        <dbReference type="PROSITE-ProRule" id="PRU00169"/>
    </source>
</evidence>
<dbReference type="InterPro" id="IPR011006">
    <property type="entry name" value="CheY-like_superfamily"/>
</dbReference>